<organism evidence="2 3">
    <name type="scientific">Streptomyces europaeiscabiei</name>
    <dbReference type="NCBI Taxonomy" id="146819"/>
    <lineage>
        <taxon>Bacteria</taxon>
        <taxon>Bacillati</taxon>
        <taxon>Actinomycetota</taxon>
        <taxon>Actinomycetes</taxon>
        <taxon>Kitasatosporales</taxon>
        <taxon>Streptomycetaceae</taxon>
        <taxon>Streptomyces</taxon>
    </lineage>
</organism>
<accession>A0ABU4NIL8</accession>
<keyword evidence="3" id="KW-1185">Reference proteome</keyword>
<gene>
    <name evidence="2" type="ORF">PV662_18925</name>
</gene>
<proteinExistence type="predicted"/>
<dbReference type="EMBL" id="JARAYU010000005">
    <property type="protein sequence ID" value="MDX3701803.1"/>
    <property type="molecule type" value="Genomic_DNA"/>
</dbReference>
<sequence length="42" mass="4311">MVQPTDVAATHANPDTDSPTLAEALARSVEPGGINSCVHCPH</sequence>
<name>A0ABU4NIL8_9ACTN</name>
<protein>
    <submittedName>
        <fullName evidence="2">Uncharacterized protein</fullName>
    </submittedName>
</protein>
<evidence type="ECO:0000313" key="3">
    <source>
        <dbReference type="Proteomes" id="UP001271274"/>
    </source>
</evidence>
<comment type="caution">
    <text evidence="2">The sequence shown here is derived from an EMBL/GenBank/DDBJ whole genome shotgun (WGS) entry which is preliminary data.</text>
</comment>
<dbReference type="Proteomes" id="UP001271274">
    <property type="component" value="Unassembled WGS sequence"/>
</dbReference>
<evidence type="ECO:0000256" key="1">
    <source>
        <dbReference type="SAM" id="MobiDB-lite"/>
    </source>
</evidence>
<reference evidence="2 3" key="1">
    <citation type="journal article" date="2023" name="Microb. Genom.">
        <title>Mesoterricola silvestris gen. nov., sp. nov., Mesoterricola sediminis sp. nov., Geothrix oryzae sp. nov., Geothrix edaphica sp. nov., Geothrix rubra sp. nov., and Geothrix limicola sp. nov., six novel members of Acidobacteriota isolated from soils.</title>
        <authorList>
            <person name="Weisberg A.J."/>
            <person name="Pearce E."/>
            <person name="Kramer C.G."/>
            <person name="Chang J.H."/>
            <person name="Clarke C.R."/>
        </authorList>
    </citation>
    <scope>NUCLEOTIDE SEQUENCE [LARGE SCALE GENOMIC DNA]</scope>
    <source>
        <strain evidence="2 3">ID09-01A</strain>
    </source>
</reference>
<feature type="region of interest" description="Disordered" evidence="1">
    <location>
        <begin position="1"/>
        <end position="20"/>
    </location>
</feature>
<evidence type="ECO:0000313" key="2">
    <source>
        <dbReference type="EMBL" id="MDX3701803.1"/>
    </source>
</evidence>
<dbReference type="RefSeq" id="WP_267893584.1">
    <property type="nucleotide sequence ID" value="NZ_JARAUR010000551.1"/>
</dbReference>